<gene>
    <name evidence="1" type="ORF">NPIL_349981</name>
</gene>
<dbReference type="EMBL" id="BMAW01029227">
    <property type="protein sequence ID" value="GFU11066.1"/>
    <property type="molecule type" value="Genomic_DNA"/>
</dbReference>
<accession>A0A8X6UAU7</accession>
<reference evidence="1" key="1">
    <citation type="submission" date="2020-08" db="EMBL/GenBank/DDBJ databases">
        <title>Multicomponent nature underlies the extraordinary mechanical properties of spider dragline silk.</title>
        <authorList>
            <person name="Kono N."/>
            <person name="Nakamura H."/>
            <person name="Mori M."/>
            <person name="Yoshida Y."/>
            <person name="Ohtoshi R."/>
            <person name="Malay A.D."/>
            <person name="Moran D.A.P."/>
            <person name="Tomita M."/>
            <person name="Numata K."/>
            <person name="Arakawa K."/>
        </authorList>
    </citation>
    <scope>NUCLEOTIDE SEQUENCE</scope>
</reference>
<dbReference type="Proteomes" id="UP000887013">
    <property type="component" value="Unassembled WGS sequence"/>
</dbReference>
<evidence type="ECO:0000313" key="1">
    <source>
        <dbReference type="EMBL" id="GFU11066.1"/>
    </source>
</evidence>
<proteinExistence type="predicted"/>
<protein>
    <submittedName>
        <fullName evidence="1">Uncharacterized protein</fullName>
    </submittedName>
</protein>
<evidence type="ECO:0000313" key="2">
    <source>
        <dbReference type="Proteomes" id="UP000887013"/>
    </source>
</evidence>
<name>A0A8X6UAU7_NEPPI</name>
<dbReference type="AlphaFoldDB" id="A0A8X6UAU7"/>
<comment type="caution">
    <text evidence="1">The sequence shown here is derived from an EMBL/GenBank/DDBJ whole genome shotgun (WGS) entry which is preliminary data.</text>
</comment>
<sequence>MGMNIFDTLFYELCISGNRLLLLRHKQQTFLMSKWLPEIYIRSPLLPVDGLTSGHNSSRASDSKYTILYHLSKERTLMDFEIGLVVENVLRFPWRKERKH</sequence>
<keyword evidence="2" id="KW-1185">Reference proteome</keyword>
<organism evidence="1 2">
    <name type="scientific">Nephila pilipes</name>
    <name type="common">Giant wood spider</name>
    <name type="synonym">Nephila maculata</name>
    <dbReference type="NCBI Taxonomy" id="299642"/>
    <lineage>
        <taxon>Eukaryota</taxon>
        <taxon>Metazoa</taxon>
        <taxon>Ecdysozoa</taxon>
        <taxon>Arthropoda</taxon>
        <taxon>Chelicerata</taxon>
        <taxon>Arachnida</taxon>
        <taxon>Araneae</taxon>
        <taxon>Araneomorphae</taxon>
        <taxon>Entelegynae</taxon>
        <taxon>Araneoidea</taxon>
        <taxon>Nephilidae</taxon>
        <taxon>Nephila</taxon>
    </lineage>
</organism>